<dbReference type="Pfam" id="PF13487">
    <property type="entry name" value="HD_5"/>
    <property type="match status" value="1"/>
</dbReference>
<keyword evidence="4" id="KW-1185">Reference proteome</keyword>
<dbReference type="PROSITE" id="PS51832">
    <property type="entry name" value="HD_GYP"/>
    <property type="match status" value="1"/>
</dbReference>
<dbReference type="PANTHER" id="PTHR43155:SF2">
    <property type="entry name" value="CYCLIC DI-GMP PHOSPHODIESTERASE PA4108"/>
    <property type="match status" value="1"/>
</dbReference>
<dbReference type="Proteomes" id="UP001234495">
    <property type="component" value="Unassembled WGS sequence"/>
</dbReference>
<protein>
    <submittedName>
        <fullName evidence="3">Nucleotidyltransferase with HDIG domain</fullName>
    </submittedName>
</protein>
<proteinExistence type="predicted"/>
<evidence type="ECO:0000259" key="1">
    <source>
        <dbReference type="PROSITE" id="PS51831"/>
    </source>
</evidence>
<dbReference type="SUPFAM" id="SSF109604">
    <property type="entry name" value="HD-domain/PDEase-like"/>
    <property type="match status" value="1"/>
</dbReference>
<dbReference type="InterPro" id="IPR037522">
    <property type="entry name" value="HD_GYP_dom"/>
</dbReference>
<dbReference type="EMBL" id="JAUSUD010000004">
    <property type="protein sequence ID" value="MDQ0229993.1"/>
    <property type="molecule type" value="Genomic_DNA"/>
</dbReference>
<evidence type="ECO:0000313" key="4">
    <source>
        <dbReference type="Proteomes" id="UP001234495"/>
    </source>
</evidence>
<name>A0ABT9ZCL4_9BACI</name>
<evidence type="ECO:0000259" key="2">
    <source>
        <dbReference type="PROSITE" id="PS51832"/>
    </source>
</evidence>
<dbReference type="InterPro" id="IPR003607">
    <property type="entry name" value="HD/PDEase_dom"/>
</dbReference>
<dbReference type="InterPro" id="IPR006675">
    <property type="entry name" value="HDIG_dom"/>
</dbReference>
<dbReference type="Gene3D" id="1.10.3210.10">
    <property type="entry name" value="Hypothetical protein af1432"/>
    <property type="match status" value="1"/>
</dbReference>
<dbReference type="RefSeq" id="WP_307338617.1">
    <property type="nucleotide sequence ID" value="NZ_JAUSUD010000004.1"/>
</dbReference>
<feature type="domain" description="HD-GYP" evidence="2">
    <location>
        <begin position="117"/>
        <end position="313"/>
    </location>
</feature>
<organism evidence="3 4">
    <name type="scientific">Metabacillus malikii</name>
    <dbReference type="NCBI Taxonomy" id="1504265"/>
    <lineage>
        <taxon>Bacteria</taxon>
        <taxon>Bacillati</taxon>
        <taxon>Bacillota</taxon>
        <taxon>Bacilli</taxon>
        <taxon>Bacillales</taxon>
        <taxon>Bacillaceae</taxon>
        <taxon>Metabacillus</taxon>
    </lineage>
</organism>
<dbReference type="PROSITE" id="PS51831">
    <property type="entry name" value="HD"/>
    <property type="match status" value="1"/>
</dbReference>
<dbReference type="PANTHER" id="PTHR43155">
    <property type="entry name" value="CYCLIC DI-GMP PHOSPHODIESTERASE PA4108-RELATED"/>
    <property type="match status" value="1"/>
</dbReference>
<reference evidence="3 4" key="1">
    <citation type="submission" date="2023-07" db="EMBL/GenBank/DDBJ databases">
        <title>Genomic Encyclopedia of Type Strains, Phase IV (KMG-IV): sequencing the most valuable type-strain genomes for metagenomic binning, comparative biology and taxonomic classification.</title>
        <authorList>
            <person name="Goeker M."/>
        </authorList>
    </citation>
    <scope>NUCLEOTIDE SEQUENCE [LARGE SCALE GENOMIC DNA]</scope>
    <source>
        <strain evidence="3 4">DSM 29005</strain>
    </source>
</reference>
<gene>
    <name evidence="3" type="ORF">J2S19_001245</name>
</gene>
<accession>A0ABT9ZCL4</accession>
<sequence length="368" mass="41329">MRLITLNRSESGYRLGKSIYYENGKILLAKGTILSDSLIKRLTQFNVFTIYIEDDDSEGIEVVESIPEELRVESIEAVTSGLTTIAEYTSNTSNIQGMMQSSKSIDQLQKTFKNITTSLVENRTALNLLATTKIVDNHLYTHSLNVAIYSCQLAIENGLPRKEIEEIGLGALLHDLGKMFIPPEVLNKPDKLTNEEFNLIKLHTKLGFEILRKVHGLPLVISHCALQHHERIDGKGYPRGITSNNIHPYAKILSVADVFDAVTSQRVYRPAMLPHKGLEVLYSGSGTQFEKKQIELFRNCIAIYPPGLTVKLNDGRTGIVVHYNFHSVGRPLIRIIKDQDNQKVQPYEIDLSHSKHLTLEIISADALL</sequence>
<comment type="caution">
    <text evidence="3">The sequence shown here is derived from an EMBL/GenBank/DDBJ whole genome shotgun (WGS) entry which is preliminary data.</text>
</comment>
<dbReference type="SMART" id="SM00471">
    <property type="entry name" value="HDc"/>
    <property type="match status" value="1"/>
</dbReference>
<evidence type="ECO:0000313" key="3">
    <source>
        <dbReference type="EMBL" id="MDQ0229993.1"/>
    </source>
</evidence>
<dbReference type="CDD" id="cd00077">
    <property type="entry name" value="HDc"/>
    <property type="match status" value="1"/>
</dbReference>
<dbReference type="NCBIfam" id="TIGR00277">
    <property type="entry name" value="HDIG"/>
    <property type="match status" value="1"/>
</dbReference>
<dbReference type="InterPro" id="IPR006674">
    <property type="entry name" value="HD_domain"/>
</dbReference>
<feature type="domain" description="HD" evidence="1">
    <location>
        <begin position="139"/>
        <end position="262"/>
    </location>
</feature>